<dbReference type="Proteomes" id="UP000036243">
    <property type="component" value="Unassembled WGS sequence"/>
</dbReference>
<organism evidence="2 9">
    <name type="scientific">Bacillus cereus</name>
    <dbReference type="NCBI Taxonomy" id="1396"/>
    <lineage>
        <taxon>Bacteria</taxon>
        <taxon>Bacillati</taxon>
        <taxon>Bacillota</taxon>
        <taxon>Bacilli</taxon>
        <taxon>Bacillales</taxon>
        <taxon>Bacillaceae</taxon>
        <taxon>Bacillus</taxon>
        <taxon>Bacillus cereus group</taxon>
    </lineage>
</organism>
<evidence type="ECO:0000256" key="1">
    <source>
        <dbReference type="SAM" id="Phobius"/>
    </source>
</evidence>
<dbReference type="EMBL" id="MUAU01000017">
    <property type="protein sequence ID" value="OOR75580.1"/>
    <property type="molecule type" value="Genomic_DNA"/>
</dbReference>
<sequence>METIFNILTVLVFGIIFTTQLALTTLSFIVKKNWKKLNISLSCGVLKFKIEE</sequence>
<dbReference type="Proteomes" id="UP000184161">
    <property type="component" value="Unassembled WGS sequence"/>
</dbReference>
<dbReference type="Proteomes" id="UP000190641">
    <property type="component" value="Unassembled WGS sequence"/>
</dbReference>
<evidence type="ECO:0000313" key="7">
    <source>
        <dbReference type="EMBL" id="PFK26131.1"/>
    </source>
</evidence>
<dbReference type="EMBL" id="JYFW01000008">
    <property type="protein sequence ID" value="KMP21506.1"/>
    <property type="molecule type" value="Genomic_DNA"/>
</dbReference>
<evidence type="ECO:0000313" key="14">
    <source>
        <dbReference type="Proteomes" id="UP000223834"/>
    </source>
</evidence>
<accession>A0A9Q5N0M4</accession>
<dbReference type="Proteomes" id="UP000224413">
    <property type="component" value="Unassembled WGS sequence"/>
</dbReference>
<evidence type="ECO:0000313" key="5">
    <source>
        <dbReference type="EMBL" id="PDZ97827.1"/>
    </source>
</evidence>
<reference evidence="12 14" key="5">
    <citation type="submission" date="2017-09" db="EMBL/GenBank/DDBJ databases">
        <title>Large-scale bioinformatics analysis of Bacillus genomes uncovers conserved roles of natural products in bacterial physiology.</title>
        <authorList>
            <consortium name="Agbiome Team Llc"/>
            <person name="Bleich R.M."/>
            <person name="Grubbs K.J."/>
            <person name="Santa Maria K.C."/>
            <person name="Allen S.E."/>
            <person name="Farag S."/>
            <person name="Shank E.A."/>
            <person name="Bowers A."/>
        </authorList>
    </citation>
    <scope>NUCLEOTIDE SEQUENCE [LARGE SCALE GENOMIC DNA]</scope>
    <source>
        <strain evidence="8 14">AFS049141</strain>
        <strain evidence="7 15">AFS083741</strain>
        <strain evidence="5 12">AFS092789</strain>
    </source>
</reference>
<evidence type="ECO:0000313" key="13">
    <source>
        <dbReference type="Proteomes" id="UP000220210"/>
    </source>
</evidence>
<evidence type="ECO:0000313" key="9">
    <source>
        <dbReference type="Proteomes" id="UP000036243"/>
    </source>
</evidence>
<evidence type="ECO:0000313" key="10">
    <source>
        <dbReference type="Proteomes" id="UP000184161"/>
    </source>
</evidence>
<dbReference type="Proteomes" id="UP000220210">
    <property type="component" value="Unassembled WGS sequence"/>
</dbReference>
<keyword evidence="1" id="KW-0812">Transmembrane</keyword>
<reference evidence="6 13" key="4">
    <citation type="submission" date="2017-09" db="EMBL/GenBank/DDBJ databases">
        <title>Large-scale bioinformatics analysis of Bacillus genomes uncovers conserved roles of natural products in bacterial physiology.</title>
        <authorList>
            <consortium name="Agbiome Team Llc"/>
            <person name="Bleich R.M."/>
            <person name="Kirk G.J."/>
            <person name="Santa Maria K.C."/>
            <person name="Allen S.E."/>
            <person name="Farag S."/>
            <person name="Shank E.A."/>
            <person name="Bowers A."/>
        </authorList>
    </citation>
    <scope>NUCLEOTIDE SEQUENCE [LARGE SCALE GENOMIC DNA]</scope>
    <source>
        <strain evidence="6 13">AFS020204</strain>
    </source>
</reference>
<evidence type="ECO:0000313" key="12">
    <source>
        <dbReference type="Proteomes" id="UP000219922"/>
    </source>
</evidence>
<reference evidence="2 9" key="1">
    <citation type="submission" date="2015-02" db="EMBL/GenBank/DDBJ databases">
        <title>Evolution of B. cereus sensu lato: Distribution, horizontal transfer and duplication of chromosomal virulence genes.</title>
        <authorList>
            <person name="Boehm M.-E."/>
            <person name="Huptas C."/>
            <person name="Krey V.M."/>
            <person name="Scherer S."/>
        </authorList>
    </citation>
    <scope>NUCLEOTIDE SEQUENCE [LARGE SCALE GENOMIC DNA]</scope>
    <source>
        <strain evidence="2 9">#17</strain>
    </source>
</reference>
<evidence type="ECO:0000313" key="11">
    <source>
        <dbReference type="Proteomes" id="UP000190641"/>
    </source>
</evidence>
<feature type="transmembrane region" description="Helical" evidence="1">
    <location>
        <begin position="6"/>
        <end position="30"/>
    </location>
</feature>
<evidence type="ECO:0000313" key="2">
    <source>
        <dbReference type="EMBL" id="KMP21506.1"/>
    </source>
</evidence>
<dbReference type="EMBL" id="NUIQ01000210">
    <property type="protein sequence ID" value="PGO67685.1"/>
    <property type="molecule type" value="Genomic_DNA"/>
</dbReference>
<evidence type="ECO:0000313" key="4">
    <source>
        <dbReference type="EMBL" id="OOR75580.1"/>
    </source>
</evidence>
<dbReference type="EMBL" id="MLYK01000048">
    <property type="protein sequence ID" value="OJS94102.1"/>
    <property type="molecule type" value="Genomic_DNA"/>
</dbReference>
<reference evidence="4 11" key="3">
    <citation type="submission" date="2017-01" db="EMBL/GenBank/DDBJ databases">
        <title>Bacillus cereus isolates.</title>
        <authorList>
            <person name="Beno S.M."/>
        </authorList>
    </citation>
    <scope>NUCLEOTIDE SEQUENCE [LARGE SCALE GENOMIC DNA]</scope>
    <source>
        <strain evidence="4 11">FSL K6-1030</strain>
    </source>
</reference>
<dbReference type="AlphaFoldDB" id="A0A9Q5N0M4"/>
<reference evidence="3 10" key="2">
    <citation type="submission" date="2016-10" db="EMBL/GenBank/DDBJ databases">
        <title>Draft Genome Sequence of one Bacillus cereus strain isolated from pooled breast milk.</title>
        <authorList>
            <person name="Woudstra C."/>
            <person name="Chamoin A."/>
            <person name="Gentil S."/>
            <person name="Rambeloson T."/>
            <person name="Delannoye S."/>
            <person name="Heinnekine J.A."/>
            <person name="Herbin S."/>
            <person name="Fach P."/>
        </authorList>
    </citation>
    <scope>NUCLEOTIDE SEQUENCE [LARGE SCALE GENOMIC DNA]</scope>
    <source>
        <strain evidence="3 10">16SBCL1279</strain>
    </source>
</reference>
<dbReference type="Proteomes" id="UP000223834">
    <property type="component" value="Unassembled WGS sequence"/>
</dbReference>
<dbReference type="Proteomes" id="UP000219922">
    <property type="component" value="Unassembled WGS sequence"/>
</dbReference>
<keyword evidence="1" id="KW-1133">Transmembrane helix</keyword>
<proteinExistence type="predicted"/>
<dbReference type="EMBL" id="NUWJ01000043">
    <property type="protein sequence ID" value="PFK26131.1"/>
    <property type="molecule type" value="Genomic_DNA"/>
</dbReference>
<protein>
    <submittedName>
        <fullName evidence="2">Uncharacterized protein</fullName>
    </submittedName>
</protein>
<evidence type="ECO:0000313" key="3">
    <source>
        <dbReference type="EMBL" id="OJS94102.1"/>
    </source>
</evidence>
<dbReference type="EMBL" id="NVMX01000020">
    <property type="protein sequence ID" value="PDZ97827.1"/>
    <property type="molecule type" value="Genomic_DNA"/>
</dbReference>
<evidence type="ECO:0000313" key="8">
    <source>
        <dbReference type="EMBL" id="PGO67685.1"/>
    </source>
</evidence>
<keyword evidence="1" id="KW-0472">Membrane</keyword>
<comment type="caution">
    <text evidence="2">The sequence shown here is derived from an EMBL/GenBank/DDBJ whole genome shotgun (WGS) entry which is preliminary data.</text>
</comment>
<dbReference type="EMBL" id="NTSO01000019">
    <property type="protein sequence ID" value="PFF44378.1"/>
    <property type="molecule type" value="Genomic_DNA"/>
</dbReference>
<evidence type="ECO:0000313" key="6">
    <source>
        <dbReference type="EMBL" id="PFF44378.1"/>
    </source>
</evidence>
<name>A0A9Q5N0M4_BACCE</name>
<gene>
    <name evidence="3" type="ORF">BKK64_19595</name>
    <name evidence="4" type="ORF">BLX06_08255</name>
    <name evidence="6" type="ORF">CN357_24335</name>
    <name evidence="8" type="ORF">CN980_22525</name>
    <name evidence="7" type="ORF">COI98_03825</name>
    <name evidence="5" type="ORF">CON36_15825</name>
    <name evidence="2" type="ORF">TQ94_02040</name>
</gene>
<evidence type="ECO:0000313" key="15">
    <source>
        <dbReference type="Proteomes" id="UP000224413"/>
    </source>
</evidence>